<feature type="domain" description="Protein kinase" evidence="12">
    <location>
        <begin position="45"/>
        <end position="319"/>
    </location>
</feature>
<dbReference type="EC" id="2.7.11.1" evidence="2"/>
<dbReference type="OrthoDB" id="10252171at2759"/>
<comment type="catalytic activity">
    <reaction evidence="11">
        <text>L-seryl-[protein] + ATP = O-phospho-L-seryl-[protein] + ADP + H(+)</text>
        <dbReference type="Rhea" id="RHEA:17989"/>
        <dbReference type="Rhea" id="RHEA-COMP:9863"/>
        <dbReference type="Rhea" id="RHEA-COMP:11604"/>
        <dbReference type="ChEBI" id="CHEBI:15378"/>
        <dbReference type="ChEBI" id="CHEBI:29999"/>
        <dbReference type="ChEBI" id="CHEBI:30616"/>
        <dbReference type="ChEBI" id="CHEBI:83421"/>
        <dbReference type="ChEBI" id="CHEBI:456216"/>
        <dbReference type="EC" id="2.7.11.1"/>
    </reaction>
</comment>
<reference evidence="13" key="1">
    <citation type="journal article" date="2021" name="Nat. Commun.">
        <title>Genetic determinants of endophytism in the Arabidopsis root mycobiome.</title>
        <authorList>
            <person name="Mesny F."/>
            <person name="Miyauchi S."/>
            <person name="Thiergart T."/>
            <person name="Pickel B."/>
            <person name="Atanasova L."/>
            <person name="Karlsson M."/>
            <person name="Huettel B."/>
            <person name="Barry K.W."/>
            <person name="Haridas S."/>
            <person name="Chen C."/>
            <person name="Bauer D."/>
            <person name="Andreopoulos W."/>
            <person name="Pangilinan J."/>
            <person name="LaButti K."/>
            <person name="Riley R."/>
            <person name="Lipzen A."/>
            <person name="Clum A."/>
            <person name="Drula E."/>
            <person name="Henrissat B."/>
            <person name="Kohler A."/>
            <person name="Grigoriev I.V."/>
            <person name="Martin F.M."/>
            <person name="Hacquard S."/>
        </authorList>
    </citation>
    <scope>NUCLEOTIDE SEQUENCE</scope>
    <source>
        <strain evidence="13">MPI-CAGE-AT-0021</strain>
    </source>
</reference>
<dbReference type="GO" id="GO:0015031">
    <property type="term" value="P:protein transport"/>
    <property type="evidence" value="ECO:0007669"/>
    <property type="project" value="UniProtKB-KW"/>
</dbReference>
<evidence type="ECO:0000313" key="13">
    <source>
        <dbReference type="EMBL" id="KAH7162374.1"/>
    </source>
</evidence>
<dbReference type="GO" id="GO:0005776">
    <property type="term" value="C:autophagosome"/>
    <property type="evidence" value="ECO:0007669"/>
    <property type="project" value="TreeGrafter"/>
</dbReference>
<evidence type="ECO:0000256" key="5">
    <source>
        <dbReference type="ARBA" id="ARBA00022741"/>
    </source>
</evidence>
<keyword evidence="4" id="KW-0808">Transferase</keyword>
<dbReference type="Pfam" id="PF00069">
    <property type="entry name" value="Pkinase"/>
    <property type="match status" value="1"/>
</dbReference>
<evidence type="ECO:0000256" key="2">
    <source>
        <dbReference type="ARBA" id="ARBA00012513"/>
    </source>
</evidence>
<keyword evidence="8" id="KW-0653">Protein transport</keyword>
<evidence type="ECO:0000256" key="1">
    <source>
        <dbReference type="ARBA" id="ARBA00004623"/>
    </source>
</evidence>
<dbReference type="AlphaFoldDB" id="A0A9P9FJ05"/>
<evidence type="ECO:0000256" key="3">
    <source>
        <dbReference type="ARBA" id="ARBA00022527"/>
    </source>
</evidence>
<dbReference type="GO" id="GO:0004674">
    <property type="term" value="F:protein serine/threonine kinase activity"/>
    <property type="evidence" value="ECO:0007669"/>
    <property type="project" value="UniProtKB-KW"/>
</dbReference>
<dbReference type="Gene3D" id="1.10.510.10">
    <property type="entry name" value="Transferase(Phosphotransferase) domain 1"/>
    <property type="match status" value="1"/>
</dbReference>
<evidence type="ECO:0000256" key="11">
    <source>
        <dbReference type="ARBA" id="ARBA00048679"/>
    </source>
</evidence>
<accession>A0A9P9FJ05</accession>
<name>A0A9P9FJ05_9HYPO</name>
<keyword evidence="14" id="KW-1185">Reference proteome</keyword>
<proteinExistence type="predicted"/>
<dbReference type="InterPro" id="IPR011009">
    <property type="entry name" value="Kinase-like_dom_sf"/>
</dbReference>
<dbReference type="GO" id="GO:0010506">
    <property type="term" value="P:regulation of autophagy"/>
    <property type="evidence" value="ECO:0007669"/>
    <property type="project" value="InterPro"/>
</dbReference>
<keyword evidence="7" id="KW-0067">ATP-binding</keyword>
<dbReference type="InterPro" id="IPR000719">
    <property type="entry name" value="Prot_kinase_dom"/>
</dbReference>
<dbReference type="PANTHER" id="PTHR24348">
    <property type="entry name" value="SERINE/THREONINE-PROTEIN KINASE UNC-51-RELATED"/>
    <property type="match status" value="1"/>
</dbReference>
<keyword evidence="8" id="KW-0813">Transport</keyword>
<keyword evidence="5" id="KW-0547">Nucleotide-binding</keyword>
<evidence type="ECO:0000256" key="7">
    <source>
        <dbReference type="ARBA" id="ARBA00022840"/>
    </source>
</evidence>
<dbReference type="CDD" id="cd14014">
    <property type="entry name" value="STKc_PknB_like"/>
    <property type="match status" value="1"/>
</dbReference>
<evidence type="ECO:0000256" key="6">
    <source>
        <dbReference type="ARBA" id="ARBA00022777"/>
    </source>
</evidence>
<sequence length="335" mass="38137">MENNLLRHVRDYKLETRFPKKREVIHIYDDPDAPPSSQQRLECWKSEKRPIGVGGQGEVFLQTCTSGGRHYTHRAVKMIRLQDGGARRRYIRELETIAKFSHDKYSKYFVKFLGWYEKSDSLCIAMEYVPIGDLQTYLVQNSTLDEEDSRQITSQVLRGLALTHREGFAHRDIKPQYKNVLIQQCSTPMEPGSWWVKLSDFGISKSLDALTGGASTVIGTQNYMAPELFDKESYPNIDYLAADMWALGVMTFWILTKTRMFSSPRSFFQYEASPDTLFPRGPLDDSHVSSDGQAFIRSLTKPKPDERLGANAAISHAWVHSSMPSAPVIPAGRSE</sequence>
<keyword evidence="6 13" id="KW-0418">Kinase</keyword>
<keyword evidence="3" id="KW-0723">Serine/threonine-protein kinase</keyword>
<dbReference type="PANTHER" id="PTHR24348:SF22">
    <property type="entry name" value="NON-SPECIFIC SERINE_THREONINE PROTEIN KINASE"/>
    <property type="match status" value="1"/>
</dbReference>
<evidence type="ECO:0000256" key="4">
    <source>
        <dbReference type="ARBA" id="ARBA00022679"/>
    </source>
</evidence>
<dbReference type="SUPFAM" id="SSF56112">
    <property type="entry name" value="Protein kinase-like (PK-like)"/>
    <property type="match status" value="1"/>
</dbReference>
<comment type="caution">
    <text evidence="13">The sequence shown here is derived from an EMBL/GenBank/DDBJ whole genome shotgun (WGS) entry which is preliminary data.</text>
</comment>
<evidence type="ECO:0000259" key="12">
    <source>
        <dbReference type="PROSITE" id="PS50011"/>
    </source>
</evidence>
<dbReference type="InterPro" id="IPR045269">
    <property type="entry name" value="Atg1-like"/>
</dbReference>
<organism evidence="13 14">
    <name type="scientific">Dactylonectria estremocensis</name>
    <dbReference type="NCBI Taxonomy" id="1079267"/>
    <lineage>
        <taxon>Eukaryota</taxon>
        <taxon>Fungi</taxon>
        <taxon>Dikarya</taxon>
        <taxon>Ascomycota</taxon>
        <taxon>Pezizomycotina</taxon>
        <taxon>Sordariomycetes</taxon>
        <taxon>Hypocreomycetidae</taxon>
        <taxon>Hypocreales</taxon>
        <taxon>Nectriaceae</taxon>
        <taxon>Dactylonectria</taxon>
    </lineage>
</organism>
<evidence type="ECO:0000313" key="14">
    <source>
        <dbReference type="Proteomes" id="UP000717696"/>
    </source>
</evidence>
<protein>
    <recommendedName>
        <fullName evidence="2">non-specific serine/threonine protein kinase</fullName>
        <ecNumber evidence="2">2.7.11.1</ecNumber>
    </recommendedName>
    <alternativeName>
        <fullName evidence="9">Autophagy-related protein 1</fullName>
    </alternativeName>
</protein>
<comment type="subcellular location">
    <subcellularLocation>
        <location evidence="1">Preautophagosomal structure membrane</location>
        <topology evidence="1">Peripheral membrane protein</topology>
    </subcellularLocation>
</comment>
<dbReference type="PROSITE" id="PS50011">
    <property type="entry name" value="PROTEIN_KINASE_DOM"/>
    <property type="match status" value="1"/>
</dbReference>
<evidence type="ECO:0000256" key="9">
    <source>
        <dbReference type="ARBA" id="ARBA00030237"/>
    </source>
</evidence>
<comment type="catalytic activity">
    <reaction evidence="10">
        <text>L-threonyl-[protein] + ATP = O-phospho-L-threonyl-[protein] + ADP + H(+)</text>
        <dbReference type="Rhea" id="RHEA:46608"/>
        <dbReference type="Rhea" id="RHEA-COMP:11060"/>
        <dbReference type="Rhea" id="RHEA-COMP:11605"/>
        <dbReference type="ChEBI" id="CHEBI:15378"/>
        <dbReference type="ChEBI" id="CHEBI:30013"/>
        <dbReference type="ChEBI" id="CHEBI:30616"/>
        <dbReference type="ChEBI" id="CHEBI:61977"/>
        <dbReference type="ChEBI" id="CHEBI:456216"/>
        <dbReference type="EC" id="2.7.11.1"/>
    </reaction>
</comment>
<dbReference type="GO" id="GO:0034045">
    <property type="term" value="C:phagophore assembly site membrane"/>
    <property type="evidence" value="ECO:0007669"/>
    <property type="project" value="UniProtKB-SubCell"/>
</dbReference>
<gene>
    <name evidence="13" type="ORF">B0J13DRAFT_580093</name>
</gene>
<dbReference type="EMBL" id="JAGMUU010000001">
    <property type="protein sequence ID" value="KAH7162374.1"/>
    <property type="molecule type" value="Genomic_DNA"/>
</dbReference>
<dbReference type="Proteomes" id="UP000717696">
    <property type="component" value="Unassembled WGS sequence"/>
</dbReference>
<evidence type="ECO:0000256" key="10">
    <source>
        <dbReference type="ARBA" id="ARBA00047899"/>
    </source>
</evidence>
<dbReference type="GO" id="GO:0005829">
    <property type="term" value="C:cytosol"/>
    <property type="evidence" value="ECO:0007669"/>
    <property type="project" value="TreeGrafter"/>
</dbReference>
<dbReference type="GO" id="GO:0005524">
    <property type="term" value="F:ATP binding"/>
    <property type="evidence" value="ECO:0007669"/>
    <property type="project" value="UniProtKB-KW"/>
</dbReference>
<dbReference type="GO" id="GO:0000045">
    <property type="term" value="P:autophagosome assembly"/>
    <property type="evidence" value="ECO:0007669"/>
    <property type="project" value="TreeGrafter"/>
</dbReference>
<evidence type="ECO:0000256" key="8">
    <source>
        <dbReference type="ARBA" id="ARBA00022927"/>
    </source>
</evidence>